<evidence type="ECO:0000313" key="13">
    <source>
        <dbReference type="EMBL" id="KAJ9174587.1"/>
    </source>
</evidence>
<dbReference type="PANTHER" id="PTHR48016">
    <property type="entry name" value="MAP KINASE KINASE KINASE SSK2-RELATED-RELATED"/>
    <property type="match status" value="1"/>
</dbReference>
<accession>A0ABQ9M2V2</accession>
<dbReference type="Pfam" id="PF00069">
    <property type="entry name" value="Pkinase"/>
    <property type="match status" value="1"/>
</dbReference>
<feature type="region of interest" description="Disordered" evidence="11">
    <location>
        <begin position="1"/>
        <end position="54"/>
    </location>
</feature>
<comment type="caution">
    <text evidence="13">The sequence shown here is derived from an EMBL/GenBank/DDBJ whole genome shotgun (WGS) entry which is preliminary data.</text>
</comment>
<keyword evidence="5 10" id="KW-0547">Nucleotide-binding</keyword>
<organism evidence="13 14">
    <name type="scientific">Hevea brasiliensis</name>
    <name type="common">Para rubber tree</name>
    <name type="synonym">Siphonia brasiliensis</name>
    <dbReference type="NCBI Taxonomy" id="3981"/>
    <lineage>
        <taxon>Eukaryota</taxon>
        <taxon>Viridiplantae</taxon>
        <taxon>Streptophyta</taxon>
        <taxon>Embryophyta</taxon>
        <taxon>Tracheophyta</taxon>
        <taxon>Spermatophyta</taxon>
        <taxon>Magnoliopsida</taxon>
        <taxon>eudicotyledons</taxon>
        <taxon>Gunneridae</taxon>
        <taxon>Pentapetalae</taxon>
        <taxon>rosids</taxon>
        <taxon>fabids</taxon>
        <taxon>Malpighiales</taxon>
        <taxon>Euphorbiaceae</taxon>
        <taxon>Crotonoideae</taxon>
        <taxon>Micrandreae</taxon>
        <taxon>Hevea</taxon>
    </lineage>
</organism>
<dbReference type="InterPro" id="IPR017441">
    <property type="entry name" value="Protein_kinase_ATP_BS"/>
</dbReference>
<name>A0ABQ9M2V2_HEVBR</name>
<evidence type="ECO:0000256" key="8">
    <source>
        <dbReference type="ARBA" id="ARBA00047559"/>
    </source>
</evidence>
<dbReference type="EMBL" id="JARPOI010000008">
    <property type="protein sequence ID" value="KAJ9174587.1"/>
    <property type="molecule type" value="Genomic_DNA"/>
</dbReference>
<evidence type="ECO:0000256" key="7">
    <source>
        <dbReference type="ARBA" id="ARBA00022840"/>
    </source>
</evidence>
<sequence>MDAKHNRSRPKLDRRNAIKNIAYDPSSSPSSSAAAAAFYTGESPSPRSRSLDLDPRTSFRIKGIDGEFDLICRSLGFSGPEDFAIPTAVWEAQKARRSSFDDGSRLRNLAEPDGLSAQFEAKVVISKADGGFKLEKEGSTLKIGSDLLRFESGARVSDEGNLVRVDETGNSVADFSKREGEFPKLRNGSNLAEFDSGAGIWRHRTSVRTIRDSGSGVGIRGERPQVLAPPPAMLRLPVVDNLSSTWDILKSFAPQGVEDLDSSIRARDMSSSDEGDRSIEENAEGEEGDNDVSGEREQPYMERIPENEVLSEVCSSPSNDDHNSAGDDDGDDASVTVMESVHCISPNGKFRRSISSWQKGELLGSGSFGTVYEGFTDDGFFFAVKEVSLLDQGSQGKQSILQLEQEISLLRKFEHENIIQYLGTDKDEAKLYIFLELATKGSLARLYQKYHLRDSQVSAYTRQILSGLKYLHDQNVVHRDIKCANILVDANGSVKLADFGLAKATKLNDVKSSKGTAYWMAPEVVNLKNRGYGLAADIWSLGCTVLEMLTGQPPYSHLEGMQALFRIGKGEPPPVPDSLSKDAQDFIFKCLQVNSNDRATATQLLSHPFVKRPLQTFLILPSPR</sequence>
<evidence type="ECO:0000256" key="10">
    <source>
        <dbReference type="PROSITE-ProRule" id="PRU10141"/>
    </source>
</evidence>
<proteinExistence type="inferred from homology"/>
<evidence type="ECO:0000256" key="3">
    <source>
        <dbReference type="ARBA" id="ARBA00022527"/>
    </source>
</evidence>
<feature type="compositionally biased region" description="Acidic residues" evidence="11">
    <location>
        <begin position="281"/>
        <end position="292"/>
    </location>
</feature>
<feature type="compositionally biased region" description="Basic and acidic residues" evidence="11">
    <location>
        <begin position="263"/>
        <end position="280"/>
    </location>
</feature>
<keyword evidence="7 10" id="KW-0067">ATP-binding</keyword>
<feature type="region of interest" description="Disordered" evidence="11">
    <location>
        <begin position="263"/>
        <end position="333"/>
    </location>
</feature>
<dbReference type="Gene3D" id="1.10.510.10">
    <property type="entry name" value="Transferase(Phosphotransferase) domain 1"/>
    <property type="match status" value="1"/>
</dbReference>
<evidence type="ECO:0000256" key="5">
    <source>
        <dbReference type="ARBA" id="ARBA00022741"/>
    </source>
</evidence>
<dbReference type="PROSITE" id="PS00107">
    <property type="entry name" value="PROTEIN_KINASE_ATP"/>
    <property type="match status" value="1"/>
</dbReference>
<comment type="similarity">
    <text evidence="1">Belongs to the protein kinase superfamily. STE Ser/Thr protein kinase family. MAP kinase kinase kinase subfamily.</text>
</comment>
<evidence type="ECO:0000313" key="14">
    <source>
        <dbReference type="Proteomes" id="UP001174677"/>
    </source>
</evidence>
<comment type="catalytic activity">
    <reaction evidence="9">
        <text>L-seryl-[protein] + ATP = O-phospho-L-seryl-[protein] + ADP + H(+)</text>
        <dbReference type="Rhea" id="RHEA:17989"/>
        <dbReference type="Rhea" id="RHEA-COMP:9863"/>
        <dbReference type="Rhea" id="RHEA-COMP:11604"/>
        <dbReference type="ChEBI" id="CHEBI:15378"/>
        <dbReference type="ChEBI" id="CHEBI:29999"/>
        <dbReference type="ChEBI" id="CHEBI:30616"/>
        <dbReference type="ChEBI" id="CHEBI:83421"/>
        <dbReference type="ChEBI" id="CHEBI:456216"/>
        <dbReference type="EC" id="2.7.11.25"/>
    </reaction>
</comment>
<dbReference type="SMART" id="SM00220">
    <property type="entry name" value="S_TKc"/>
    <property type="match status" value="1"/>
</dbReference>
<gene>
    <name evidence="13" type="ORF">P3X46_013222</name>
</gene>
<dbReference type="Proteomes" id="UP001174677">
    <property type="component" value="Chromosome 8"/>
</dbReference>
<dbReference type="PROSITE" id="PS00108">
    <property type="entry name" value="PROTEIN_KINASE_ST"/>
    <property type="match status" value="1"/>
</dbReference>
<evidence type="ECO:0000256" key="4">
    <source>
        <dbReference type="ARBA" id="ARBA00022679"/>
    </source>
</evidence>
<dbReference type="InterPro" id="IPR000719">
    <property type="entry name" value="Prot_kinase_dom"/>
</dbReference>
<evidence type="ECO:0000256" key="2">
    <source>
        <dbReference type="ARBA" id="ARBA00012406"/>
    </source>
</evidence>
<evidence type="ECO:0000256" key="6">
    <source>
        <dbReference type="ARBA" id="ARBA00022777"/>
    </source>
</evidence>
<feature type="compositionally biased region" description="Low complexity" evidence="11">
    <location>
        <begin position="25"/>
        <end position="37"/>
    </location>
</feature>
<feature type="domain" description="Protein kinase" evidence="12">
    <location>
        <begin position="357"/>
        <end position="610"/>
    </location>
</feature>
<evidence type="ECO:0000259" key="12">
    <source>
        <dbReference type="PROSITE" id="PS50011"/>
    </source>
</evidence>
<evidence type="ECO:0000256" key="11">
    <source>
        <dbReference type="SAM" id="MobiDB-lite"/>
    </source>
</evidence>
<feature type="compositionally biased region" description="Basic and acidic residues" evidence="11">
    <location>
        <begin position="293"/>
        <end position="306"/>
    </location>
</feature>
<dbReference type="SUPFAM" id="SSF56112">
    <property type="entry name" value="Protein kinase-like (PK-like)"/>
    <property type="match status" value="1"/>
</dbReference>
<keyword evidence="6" id="KW-0418">Kinase</keyword>
<dbReference type="EC" id="2.7.11.25" evidence="2"/>
<evidence type="ECO:0000256" key="9">
    <source>
        <dbReference type="ARBA" id="ARBA00048329"/>
    </source>
</evidence>
<dbReference type="InterPro" id="IPR050538">
    <property type="entry name" value="MAP_kinase_kinase_kinase"/>
</dbReference>
<dbReference type="PROSITE" id="PS50011">
    <property type="entry name" value="PROTEIN_KINASE_DOM"/>
    <property type="match status" value="1"/>
</dbReference>
<dbReference type="InterPro" id="IPR008271">
    <property type="entry name" value="Ser/Thr_kinase_AS"/>
</dbReference>
<comment type="catalytic activity">
    <reaction evidence="8">
        <text>L-threonyl-[protein] + ATP = O-phospho-L-threonyl-[protein] + ADP + H(+)</text>
        <dbReference type="Rhea" id="RHEA:46608"/>
        <dbReference type="Rhea" id="RHEA-COMP:11060"/>
        <dbReference type="Rhea" id="RHEA-COMP:11605"/>
        <dbReference type="ChEBI" id="CHEBI:15378"/>
        <dbReference type="ChEBI" id="CHEBI:30013"/>
        <dbReference type="ChEBI" id="CHEBI:30616"/>
        <dbReference type="ChEBI" id="CHEBI:61977"/>
        <dbReference type="ChEBI" id="CHEBI:456216"/>
        <dbReference type="EC" id="2.7.11.25"/>
    </reaction>
</comment>
<evidence type="ECO:0000256" key="1">
    <source>
        <dbReference type="ARBA" id="ARBA00006529"/>
    </source>
</evidence>
<protein>
    <recommendedName>
        <fullName evidence="2">mitogen-activated protein kinase kinase kinase</fullName>
        <ecNumber evidence="2">2.7.11.25</ecNumber>
    </recommendedName>
</protein>
<keyword evidence="3" id="KW-0723">Serine/threonine-protein kinase</keyword>
<dbReference type="InterPro" id="IPR011009">
    <property type="entry name" value="Kinase-like_dom_sf"/>
</dbReference>
<feature type="binding site" evidence="10">
    <location>
        <position position="385"/>
    </location>
    <ligand>
        <name>ATP</name>
        <dbReference type="ChEBI" id="CHEBI:30616"/>
    </ligand>
</feature>
<keyword evidence="4" id="KW-0808">Transferase</keyword>
<keyword evidence="14" id="KW-1185">Reference proteome</keyword>
<feature type="compositionally biased region" description="Basic and acidic residues" evidence="11">
    <location>
        <begin position="1"/>
        <end position="16"/>
    </location>
</feature>
<dbReference type="PANTHER" id="PTHR48016:SF29">
    <property type="entry name" value="MITOGEN-ACTIVATED PROTEIN KINASE KINASE KINASE 1-RELATED"/>
    <property type="match status" value="1"/>
</dbReference>
<reference evidence="13 14" key="1">
    <citation type="journal article" date="2023" name="Plant Biotechnol. J.">
        <title>Chromosome-level wild Hevea brasiliensis genome provides new tools for genomic-assisted breeding and valuable loci to elevate rubber yield.</title>
        <authorList>
            <person name="Cheng H."/>
            <person name="Song X."/>
            <person name="Hu Y."/>
            <person name="Wu T."/>
            <person name="Yang Q."/>
            <person name="An Z."/>
            <person name="Feng S."/>
            <person name="Deng Z."/>
            <person name="Wu W."/>
            <person name="Zeng X."/>
            <person name="Tu M."/>
            <person name="Wang X."/>
            <person name="Huang H."/>
        </authorList>
    </citation>
    <scope>NUCLEOTIDE SEQUENCE [LARGE SCALE GENOMIC DNA]</scope>
    <source>
        <strain evidence="13">MT/VB/25A 57/8</strain>
    </source>
</reference>